<reference evidence="1" key="1">
    <citation type="submission" date="2019-08" db="EMBL/GenBank/DDBJ databases">
        <authorList>
            <person name="Kucharzyk K."/>
            <person name="Murdoch R.W."/>
            <person name="Higgins S."/>
            <person name="Loffler F."/>
        </authorList>
    </citation>
    <scope>NUCLEOTIDE SEQUENCE</scope>
</reference>
<gene>
    <name evidence="1" type="ORF">SDC9_22315</name>
</gene>
<evidence type="ECO:0008006" key="2">
    <source>
        <dbReference type="Google" id="ProtNLM"/>
    </source>
</evidence>
<proteinExistence type="predicted"/>
<protein>
    <recommendedName>
        <fullName evidence="2">Virulence protein</fullName>
    </recommendedName>
</protein>
<dbReference type="AlphaFoldDB" id="A0A644UCA4"/>
<dbReference type="EMBL" id="VSSQ01000097">
    <property type="protein sequence ID" value="MPL76470.1"/>
    <property type="molecule type" value="Genomic_DNA"/>
</dbReference>
<comment type="caution">
    <text evidence="1">The sequence shown here is derived from an EMBL/GenBank/DDBJ whole genome shotgun (WGS) entry which is preliminary data.</text>
</comment>
<name>A0A644UCA4_9ZZZZ</name>
<organism evidence="1">
    <name type="scientific">bioreactor metagenome</name>
    <dbReference type="NCBI Taxonomy" id="1076179"/>
    <lineage>
        <taxon>unclassified sequences</taxon>
        <taxon>metagenomes</taxon>
        <taxon>ecological metagenomes</taxon>
    </lineage>
</organism>
<sequence length="238" mass="27020">MVVHFEVENRKELVKALETLTNEKSKYLGVPSCAYQIGAFTLSKSGNLSWEENISDSEMETLLRELKEKGFTTKKEIFAERLNASTEQEIVSEPEKEVVDFTISMPMSLFTPENWENLNNLLIAKGKLIKKAFDLAQEPDVFEDDGKVSFPWFTAAPQDSKTIDTYSRFVCALCKLAREQKRVTSKAKEVANEKYAFRCFLLRLGFIGTEFKETRKVLLKNFKGSSAFKGGAKNAIPK</sequence>
<accession>A0A644UCA4</accession>
<evidence type="ECO:0000313" key="1">
    <source>
        <dbReference type="EMBL" id="MPL76470.1"/>
    </source>
</evidence>